<comment type="caution">
    <text evidence="2">The sequence shown here is derived from an EMBL/GenBank/DDBJ whole genome shotgun (WGS) entry which is preliminary data.</text>
</comment>
<keyword evidence="1" id="KW-1133">Transmembrane helix</keyword>
<dbReference type="Proteomes" id="UP001205560">
    <property type="component" value="Unassembled WGS sequence"/>
</dbReference>
<feature type="transmembrane region" description="Helical" evidence="1">
    <location>
        <begin position="33"/>
        <end position="51"/>
    </location>
</feature>
<evidence type="ECO:0000313" key="3">
    <source>
        <dbReference type="Proteomes" id="UP001205560"/>
    </source>
</evidence>
<sequence>MENIAYGIAAIGVCLLVVAWQEFRSRNHRDGRLMAGAGALIVIGSAAASIFTSA</sequence>
<accession>A0ABT2A7X8</accession>
<keyword evidence="1" id="KW-0812">Transmembrane</keyword>
<gene>
    <name evidence="2" type="ORF">NX782_13830</name>
</gene>
<name>A0ABT2A7X8_9BURK</name>
<evidence type="ECO:0000313" key="2">
    <source>
        <dbReference type="EMBL" id="MCS0590272.1"/>
    </source>
</evidence>
<reference evidence="2 3" key="1">
    <citation type="submission" date="2022-08" db="EMBL/GenBank/DDBJ databases">
        <title>Reclassification of Massilia species as members of the genera Telluria, Duganella, Pseudoduganella, Mokoshia gen. nov. and Zemynaea gen. nov. using orthogonal and non-orthogonal genome-based approaches.</title>
        <authorList>
            <person name="Bowman J.P."/>
        </authorList>
    </citation>
    <scope>NUCLEOTIDE SEQUENCE [LARGE SCALE GENOMIC DNA]</scope>
    <source>
        <strain evidence="2 3">LMG 28164</strain>
    </source>
</reference>
<keyword evidence="1" id="KW-0472">Membrane</keyword>
<dbReference type="EMBL" id="JANUGX010000015">
    <property type="protein sequence ID" value="MCS0590272.1"/>
    <property type="molecule type" value="Genomic_DNA"/>
</dbReference>
<evidence type="ECO:0000256" key="1">
    <source>
        <dbReference type="SAM" id="Phobius"/>
    </source>
</evidence>
<organism evidence="2 3">
    <name type="scientific">Massilia norwichensis</name>
    <dbReference type="NCBI Taxonomy" id="1442366"/>
    <lineage>
        <taxon>Bacteria</taxon>
        <taxon>Pseudomonadati</taxon>
        <taxon>Pseudomonadota</taxon>
        <taxon>Betaproteobacteria</taxon>
        <taxon>Burkholderiales</taxon>
        <taxon>Oxalobacteraceae</taxon>
        <taxon>Telluria group</taxon>
        <taxon>Massilia</taxon>
    </lineage>
</organism>
<dbReference type="RefSeq" id="WP_258846051.1">
    <property type="nucleotide sequence ID" value="NZ_JANUGX010000015.1"/>
</dbReference>
<protein>
    <submittedName>
        <fullName evidence="2">Uncharacterized protein</fullName>
    </submittedName>
</protein>
<proteinExistence type="predicted"/>
<feature type="transmembrane region" description="Helical" evidence="1">
    <location>
        <begin position="6"/>
        <end position="21"/>
    </location>
</feature>
<keyword evidence="3" id="KW-1185">Reference proteome</keyword>